<reference evidence="1 2" key="1">
    <citation type="submission" date="2021-03" db="EMBL/GenBank/DDBJ databases">
        <title>Enterococcal diversity collection.</title>
        <authorList>
            <person name="Gilmore M.S."/>
            <person name="Schwartzman J."/>
            <person name="Van Tyne D."/>
            <person name="Martin M."/>
            <person name="Earl A.M."/>
            <person name="Manson A.L."/>
            <person name="Straub T."/>
            <person name="Salamzade R."/>
            <person name="Saavedra J."/>
            <person name="Lebreton F."/>
            <person name="Prichula J."/>
            <person name="Schaufler K."/>
            <person name="Gaca A."/>
            <person name="Sgardioli B."/>
            <person name="Wagenaar J."/>
            <person name="Strong T."/>
        </authorList>
    </citation>
    <scope>NUCLEOTIDE SEQUENCE [LARGE SCALE GENOMIC DNA]</scope>
    <source>
        <strain evidence="1 2">MJM12</strain>
    </source>
</reference>
<gene>
    <name evidence="1" type="ORF">JZO76_08340</name>
</gene>
<proteinExistence type="predicted"/>
<dbReference type="RefSeq" id="WP_206903665.1">
    <property type="nucleotide sequence ID" value="NZ_JAFLVT010000009.1"/>
</dbReference>
<sequence length="151" mass="16966">MEIKKQIVPEVLLLEKEQEIDAEDFGTALADAYEEMATALLGAGVAVKGEPFVHYLAVESKGEIHTDPLKVGFCLPIEKEFSVASPLKIRKRPAFNAAVASFLEDDNDSELIYRLLLEEIEKEKGTFTYESYEYYEEVAGKAETIIQLPYL</sequence>
<evidence type="ECO:0000313" key="1">
    <source>
        <dbReference type="EMBL" id="MBO0449547.1"/>
    </source>
</evidence>
<protein>
    <recommendedName>
        <fullName evidence="3">Bacterial transcription activator effector binding domain-containing protein</fullName>
    </recommendedName>
</protein>
<name>A0ABS3H7W0_9ENTE</name>
<evidence type="ECO:0000313" key="2">
    <source>
        <dbReference type="Proteomes" id="UP000664256"/>
    </source>
</evidence>
<evidence type="ECO:0008006" key="3">
    <source>
        <dbReference type="Google" id="ProtNLM"/>
    </source>
</evidence>
<accession>A0ABS3H7W0</accession>
<organism evidence="1 2">
    <name type="scientific">Candidatus Enterococcus myersii</name>
    <dbReference type="NCBI Taxonomy" id="2815322"/>
    <lineage>
        <taxon>Bacteria</taxon>
        <taxon>Bacillati</taxon>
        <taxon>Bacillota</taxon>
        <taxon>Bacilli</taxon>
        <taxon>Lactobacillales</taxon>
        <taxon>Enterococcaceae</taxon>
        <taxon>Enterococcus</taxon>
    </lineage>
</organism>
<dbReference type="InterPro" id="IPR011256">
    <property type="entry name" value="Reg_factor_effector_dom_sf"/>
</dbReference>
<dbReference type="Gene3D" id="3.20.80.10">
    <property type="entry name" value="Regulatory factor, effector binding domain"/>
    <property type="match status" value="1"/>
</dbReference>
<keyword evidence="2" id="KW-1185">Reference proteome</keyword>
<dbReference type="Proteomes" id="UP000664256">
    <property type="component" value="Unassembled WGS sequence"/>
</dbReference>
<comment type="caution">
    <text evidence="1">The sequence shown here is derived from an EMBL/GenBank/DDBJ whole genome shotgun (WGS) entry which is preliminary data.</text>
</comment>
<dbReference type="EMBL" id="JAFLVT010000009">
    <property type="protein sequence ID" value="MBO0449547.1"/>
    <property type="molecule type" value="Genomic_DNA"/>
</dbReference>